<dbReference type="Gene3D" id="1.10.540.10">
    <property type="entry name" value="Acyl-CoA dehydrogenase/oxidase, N-terminal domain"/>
    <property type="match status" value="1"/>
</dbReference>
<protein>
    <submittedName>
        <fullName evidence="10">Butyryl-CoA dehydrogenase</fullName>
    </submittedName>
</protein>
<dbReference type="GO" id="GO:0003995">
    <property type="term" value="F:acyl-CoA dehydrogenase activity"/>
    <property type="evidence" value="ECO:0007669"/>
    <property type="project" value="TreeGrafter"/>
</dbReference>
<comment type="similarity">
    <text evidence="2 6">Belongs to the acyl-CoA dehydrogenase family.</text>
</comment>
<dbReference type="InterPro" id="IPR009100">
    <property type="entry name" value="AcylCoA_DH/oxidase_NM_dom_sf"/>
</dbReference>
<dbReference type="FunFam" id="1.10.540.10:FF:000002">
    <property type="entry name" value="Acyl-CoA dehydrogenase FadE19"/>
    <property type="match status" value="1"/>
</dbReference>
<dbReference type="STRING" id="565033.GACE_1691"/>
<dbReference type="HOGENOM" id="CLU_018204_3_5_2"/>
<evidence type="ECO:0000313" key="10">
    <source>
        <dbReference type="EMBL" id="AIY90722.1"/>
    </source>
</evidence>
<gene>
    <name evidence="10" type="ORF">GACE_1691</name>
</gene>
<sequence length="390" mass="43394">MAISFQFTEEQEDIRRAAREFAEKEFTPELAIECDREEKFPRELFKKCAKLGFHAVSIPEEYGGGGYGPIEQMIVMEEFSAVNPGLGLACLLPTFGVEILLLHGSEEQKEQYVTKVASGDAIMGMANTEPDAGSDSASIKTRAVKDGNEWVLNGTKQFISNGSIADFILVTARTSELESFETRHRGISYFIVETDREGYKADKIKGKMGIRATDTAEVSLSNVRVPASNLVGEEGKGFYYMMEFFDISRVWVAAQAVGIARGALKLVIDYVKQRKAFGVPLAAFQYIQFKIAELATKIEAARTLTYRAAALQVEQGKPDNTLSAMAKWYAGEIAVETANWALQFHGGYGYIDEYPVNQFYRDAKITEIYEGAKEVEKLIIARNLFGFKGR</sequence>
<organism evidence="10 11">
    <name type="scientific">Geoglobus acetivorans</name>
    <dbReference type="NCBI Taxonomy" id="565033"/>
    <lineage>
        <taxon>Archaea</taxon>
        <taxon>Methanobacteriati</taxon>
        <taxon>Methanobacteriota</taxon>
        <taxon>Archaeoglobi</taxon>
        <taxon>Archaeoglobales</taxon>
        <taxon>Archaeoglobaceae</taxon>
        <taxon>Geoglobus</taxon>
    </lineage>
</organism>
<dbReference type="FunFam" id="2.40.110.10:FF:000009">
    <property type="entry name" value="Acyl-CoA dehydrogenase"/>
    <property type="match status" value="1"/>
</dbReference>
<feature type="domain" description="Acyl-CoA dehydrogenase/oxidase N-terminal" evidence="9">
    <location>
        <begin position="8"/>
        <end position="120"/>
    </location>
</feature>
<feature type="domain" description="Acyl-CoA dehydrogenase/oxidase C-terminal" evidence="7">
    <location>
        <begin position="235"/>
        <end position="384"/>
    </location>
</feature>
<dbReference type="InterPro" id="IPR006091">
    <property type="entry name" value="Acyl-CoA_Oxase/DH_mid-dom"/>
</dbReference>
<evidence type="ECO:0000259" key="7">
    <source>
        <dbReference type="Pfam" id="PF00441"/>
    </source>
</evidence>
<dbReference type="AlphaFoldDB" id="A0A0A7GID5"/>
<dbReference type="InterPro" id="IPR013786">
    <property type="entry name" value="AcylCoA_DH/ox_N"/>
</dbReference>
<dbReference type="SUPFAM" id="SSF47203">
    <property type="entry name" value="Acyl-CoA dehydrogenase C-terminal domain-like"/>
    <property type="match status" value="1"/>
</dbReference>
<accession>A0A0A7GID5</accession>
<name>A0A0A7GID5_GEOAI</name>
<evidence type="ECO:0000256" key="3">
    <source>
        <dbReference type="ARBA" id="ARBA00022630"/>
    </source>
</evidence>
<dbReference type="GO" id="GO:0050660">
    <property type="term" value="F:flavin adenine dinucleotide binding"/>
    <property type="evidence" value="ECO:0007669"/>
    <property type="project" value="InterPro"/>
</dbReference>
<dbReference type="EMBL" id="CP009552">
    <property type="protein sequence ID" value="AIY90722.1"/>
    <property type="molecule type" value="Genomic_DNA"/>
</dbReference>
<reference evidence="10 11" key="1">
    <citation type="journal article" date="2015" name="Appl. Environ. Microbiol.">
        <title>The Geoglobus acetivorans genome: Fe(III) reduction, acetate utilization, autotrophic growth, and degradation of aromatic compounds in a hyperthermophilic archaeon.</title>
        <authorList>
            <person name="Mardanov A.V."/>
            <person name="Slododkina G.B."/>
            <person name="Slobodkin A.I."/>
            <person name="Beletsky A.V."/>
            <person name="Gavrilov S.N."/>
            <person name="Kublanov I.V."/>
            <person name="Bonch-Osmolovskaya E.A."/>
            <person name="Skryabin K.G."/>
            <person name="Ravin N.V."/>
        </authorList>
    </citation>
    <scope>NUCLEOTIDE SEQUENCE [LARGE SCALE GENOMIC DNA]</scope>
    <source>
        <strain evidence="10 11">SBH6</strain>
    </source>
</reference>
<dbReference type="Proteomes" id="UP000030624">
    <property type="component" value="Chromosome"/>
</dbReference>
<dbReference type="Pfam" id="PF00441">
    <property type="entry name" value="Acyl-CoA_dh_1"/>
    <property type="match status" value="1"/>
</dbReference>
<dbReference type="FunFam" id="1.20.140.10:FF:000001">
    <property type="entry name" value="Acyl-CoA dehydrogenase"/>
    <property type="match status" value="1"/>
</dbReference>
<dbReference type="PANTHER" id="PTHR43884">
    <property type="entry name" value="ACYL-COA DEHYDROGENASE"/>
    <property type="match status" value="1"/>
</dbReference>
<keyword evidence="3 6" id="KW-0285">Flavoprotein</keyword>
<dbReference type="Gene3D" id="1.20.140.10">
    <property type="entry name" value="Butyryl-CoA Dehydrogenase, subunit A, domain 3"/>
    <property type="match status" value="1"/>
</dbReference>
<dbReference type="InterPro" id="IPR009075">
    <property type="entry name" value="AcylCo_DH/oxidase_C"/>
</dbReference>
<evidence type="ECO:0000256" key="4">
    <source>
        <dbReference type="ARBA" id="ARBA00022827"/>
    </source>
</evidence>
<proteinExistence type="inferred from homology"/>
<dbReference type="SUPFAM" id="SSF56645">
    <property type="entry name" value="Acyl-CoA dehydrogenase NM domain-like"/>
    <property type="match status" value="1"/>
</dbReference>
<dbReference type="GeneID" id="24798270"/>
<dbReference type="Gene3D" id="2.40.110.10">
    <property type="entry name" value="Butyryl-CoA Dehydrogenase, subunit A, domain 2"/>
    <property type="match status" value="1"/>
</dbReference>
<keyword evidence="4 6" id="KW-0274">FAD</keyword>
<comment type="cofactor">
    <cofactor evidence="1 6">
        <name>FAD</name>
        <dbReference type="ChEBI" id="CHEBI:57692"/>
    </cofactor>
</comment>
<dbReference type="KEGG" id="gac:GACE_1691"/>
<evidence type="ECO:0000256" key="2">
    <source>
        <dbReference type="ARBA" id="ARBA00009347"/>
    </source>
</evidence>
<feature type="domain" description="Acyl-CoA oxidase/dehydrogenase middle" evidence="8">
    <location>
        <begin position="125"/>
        <end position="223"/>
    </location>
</feature>
<evidence type="ECO:0000256" key="6">
    <source>
        <dbReference type="RuleBase" id="RU362125"/>
    </source>
</evidence>
<dbReference type="PANTHER" id="PTHR43884:SF12">
    <property type="entry name" value="ISOVALERYL-COA DEHYDROGENASE, MITOCHONDRIAL-RELATED"/>
    <property type="match status" value="1"/>
</dbReference>
<dbReference type="eggNOG" id="arCOG01707">
    <property type="taxonomic scope" value="Archaea"/>
</dbReference>
<dbReference type="InterPro" id="IPR046373">
    <property type="entry name" value="Acyl-CoA_Oxase/DH_mid-dom_sf"/>
</dbReference>
<dbReference type="InterPro" id="IPR036250">
    <property type="entry name" value="AcylCo_DH-like_C"/>
</dbReference>
<keyword evidence="5 6" id="KW-0560">Oxidoreductase</keyword>
<dbReference type="InterPro" id="IPR037069">
    <property type="entry name" value="AcylCoA_DH/ox_N_sf"/>
</dbReference>
<dbReference type="PIRSF" id="PIRSF016578">
    <property type="entry name" value="HsaA"/>
    <property type="match status" value="1"/>
</dbReference>
<dbReference type="Pfam" id="PF02771">
    <property type="entry name" value="Acyl-CoA_dh_N"/>
    <property type="match status" value="1"/>
</dbReference>
<evidence type="ECO:0000259" key="9">
    <source>
        <dbReference type="Pfam" id="PF02771"/>
    </source>
</evidence>
<dbReference type="RefSeq" id="WP_084063706.1">
    <property type="nucleotide sequence ID" value="NZ_CP009552.1"/>
</dbReference>
<evidence type="ECO:0000313" key="11">
    <source>
        <dbReference type="Proteomes" id="UP000030624"/>
    </source>
</evidence>
<dbReference type="Pfam" id="PF02770">
    <property type="entry name" value="Acyl-CoA_dh_M"/>
    <property type="match status" value="1"/>
</dbReference>
<evidence type="ECO:0000259" key="8">
    <source>
        <dbReference type="Pfam" id="PF02770"/>
    </source>
</evidence>
<evidence type="ECO:0000256" key="5">
    <source>
        <dbReference type="ARBA" id="ARBA00023002"/>
    </source>
</evidence>
<evidence type="ECO:0000256" key="1">
    <source>
        <dbReference type="ARBA" id="ARBA00001974"/>
    </source>
</evidence>